<dbReference type="InterPro" id="IPR036217">
    <property type="entry name" value="MethylDNA_cys_MeTrfase_DNAb"/>
</dbReference>
<dbReference type="Pfam" id="PF01035">
    <property type="entry name" value="DNA_binding_1"/>
    <property type="match status" value="1"/>
</dbReference>
<proteinExistence type="predicted"/>
<organism evidence="3 4">
    <name type="scientific">Botryotinia fuckeliana (strain T4)</name>
    <name type="common">Noble rot fungus</name>
    <name type="synonym">Botrytis cinerea</name>
    <dbReference type="NCBI Taxonomy" id="999810"/>
    <lineage>
        <taxon>Eukaryota</taxon>
        <taxon>Fungi</taxon>
        <taxon>Dikarya</taxon>
        <taxon>Ascomycota</taxon>
        <taxon>Pezizomycotina</taxon>
        <taxon>Leotiomycetes</taxon>
        <taxon>Helotiales</taxon>
        <taxon>Sclerotiniaceae</taxon>
        <taxon>Botrytis</taxon>
    </lineage>
</organism>
<dbReference type="OrthoDB" id="2548197at2759"/>
<dbReference type="STRING" id="999810.G2YFK0"/>
<dbReference type="PANTHER" id="PTHR42942:SF1">
    <property type="entry name" value="ALKYLTRANSFERASE-LIKE PROTEIN 1"/>
    <property type="match status" value="1"/>
</dbReference>
<dbReference type="InterPro" id="IPR014048">
    <property type="entry name" value="MethylDNA_cys_MeTrfase_DNA-bd"/>
</dbReference>
<evidence type="ECO:0000256" key="1">
    <source>
        <dbReference type="ARBA" id="ARBA00022763"/>
    </source>
</evidence>
<keyword evidence="1" id="KW-0227">DNA damage</keyword>
<reference evidence="4" key="1">
    <citation type="journal article" date="2011" name="PLoS Genet.">
        <title>Genomic analysis of the necrotrophic fungal pathogens Sclerotinia sclerotiorum and Botrytis cinerea.</title>
        <authorList>
            <person name="Amselem J."/>
            <person name="Cuomo C.A."/>
            <person name="van Kan J.A."/>
            <person name="Viaud M."/>
            <person name="Benito E.P."/>
            <person name="Couloux A."/>
            <person name="Coutinho P.M."/>
            <person name="de Vries R.P."/>
            <person name="Dyer P.S."/>
            <person name="Fillinger S."/>
            <person name="Fournier E."/>
            <person name="Gout L."/>
            <person name="Hahn M."/>
            <person name="Kohn L."/>
            <person name="Lapalu N."/>
            <person name="Plummer K.M."/>
            <person name="Pradier J.M."/>
            <person name="Quevillon E."/>
            <person name="Sharon A."/>
            <person name="Simon A."/>
            <person name="ten Have A."/>
            <person name="Tudzynski B."/>
            <person name="Tudzynski P."/>
            <person name="Wincker P."/>
            <person name="Andrew M."/>
            <person name="Anthouard V."/>
            <person name="Beever R.E."/>
            <person name="Beffa R."/>
            <person name="Benoit I."/>
            <person name="Bouzid O."/>
            <person name="Brault B."/>
            <person name="Chen Z."/>
            <person name="Choquer M."/>
            <person name="Collemare J."/>
            <person name="Cotton P."/>
            <person name="Danchin E.G."/>
            <person name="Da Silva C."/>
            <person name="Gautier A."/>
            <person name="Giraud C."/>
            <person name="Giraud T."/>
            <person name="Gonzalez C."/>
            <person name="Grossetete S."/>
            <person name="Guldener U."/>
            <person name="Henrissat B."/>
            <person name="Howlett B.J."/>
            <person name="Kodira C."/>
            <person name="Kretschmer M."/>
            <person name="Lappartient A."/>
            <person name="Leroch M."/>
            <person name="Levis C."/>
            <person name="Mauceli E."/>
            <person name="Neuveglise C."/>
            <person name="Oeser B."/>
            <person name="Pearson M."/>
            <person name="Poulain J."/>
            <person name="Poussereau N."/>
            <person name="Quesneville H."/>
            <person name="Rascle C."/>
            <person name="Schumacher J."/>
            <person name="Segurens B."/>
            <person name="Sexton A."/>
            <person name="Silva E."/>
            <person name="Sirven C."/>
            <person name="Soanes D.M."/>
            <person name="Talbot N.J."/>
            <person name="Templeton M."/>
            <person name="Yandava C."/>
            <person name="Yarden O."/>
            <person name="Zeng Q."/>
            <person name="Rollins J.A."/>
            <person name="Lebrun M.H."/>
            <person name="Dickman M."/>
        </authorList>
    </citation>
    <scope>NUCLEOTIDE SEQUENCE [LARGE SCALE GENOMIC DNA]</scope>
    <source>
        <strain evidence="4">T4</strain>
    </source>
</reference>
<dbReference type="GO" id="GO:0003824">
    <property type="term" value="F:catalytic activity"/>
    <property type="evidence" value="ECO:0007669"/>
    <property type="project" value="InterPro"/>
</dbReference>
<dbReference type="Proteomes" id="UP000008177">
    <property type="component" value="Unplaced contigs"/>
</dbReference>
<dbReference type="GO" id="GO:0006281">
    <property type="term" value="P:DNA repair"/>
    <property type="evidence" value="ECO:0007669"/>
    <property type="project" value="InterPro"/>
</dbReference>
<name>G2YFK0_BOTF4</name>
<evidence type="ECO:0000259" key="2">
    <source>
        <dbReference type="Pfam" id="PF01035"/>
    </source>
</evidence>
<dbReference type="PANTHER" id="PTHR42942">
    <property type="entry name" value="6-O-METHYLGUANINE DNA METHYLTRANSFERASE"/>
    <property type="match status" value="1"/>
</dbReference>
<evidence type="ECO:0000313" key="3">
    <source>
        <dbReference type="EMBL" id="CCD50548.1"/>
    </source>
</evidence>
<dbReference type="Gene3D" id="1.10.10.10">
    <property type="entry name" value="Winged helix-like DNA-binding domain superfamily/Winged helix DNA-binding domain"/>
    <property type="match status" value="1"/>
</dbReference>
<dbReference type="EMBL" id="FQ790326">
    <property type="protein sequence ID" value="CCD50548.1"/>
    <property type="molecule type" value="Genomic_DNA"/>
</dbReference>
<dbReference type="InParanoid" id="G2YFK0"/>
<protein>
    <recommendedName>
        <fullName evidence="2">Methylated-DNA-[protein]-cysteine S-methyltransferase DNA binding domain-containing protein</fullName>
    </recommendedName>
</protein>
<dbReference type="AlphaFoldDB" id="G2YFK0"/>
<gene>
    <name evidence="3" type="ORF">BofuT4_uP089470.1</name>
</gene>
<evidence type="ECO:0000313" key="4">
    <source>
        <dbReference type="Proteomes" id="UP000008177"/>
    </source>
</evidence>
<feature type="domain" description="Methylated-DNA-[protein]-cysteine S-methyltransferase DNA binding" evidence="2">
    <location>
        <begin position="10"/>
        <end position="40"/>
    </location>
</feature>
<sequence>MPRTDEAASFYHAVYSAIQEIPYGKVTTYGHIARLIGMQREKEIQTNP</sequence>
<accession>G2YFK0</accession>
<dbReference type="InterPro" id="IPR052520">
    <property type="entry name" value="ATL_DNA_repair"/>
</dbReference>
<dbReference type="SUPFAM" id="SSF46767">
    <property type="entry name" value="Methylated DNA-protein cysteine methyltransferase, C-terminal domain"/>
    <property type="match status" value="1"/>
</dbReference>
<dbReference type="InterPro" id="IPR036388">
    <property type="entry name" value="WH-like_DNA-bd_sf"/>
</dbReference>
<dbReference type="HOGENOM" id="CLU_3242254_0_0_1"/>